<dbReference type="Proteomes" id="UP000058599">
    <property type="component" value="Chromosome"/>
</dbReference>
<proteinExistence type="inferred from homology"/>
<evidence type="ECO:0000256" key="8">
    <source>
        <dbReference type="ARBA" id="ARBA00023077"/>
    </source>
</evidence>
<feature type="signal peptide" evidence="13">
    <location>
        <begin position="1"/>
        <end position="23"/>
    </location>
</feature>
<keyword evidence="17" id="KW-1185">Reference proteome</keyword>
<feature type="chain" id="PRO_5041744542" evidence="13">
    <location>
        <begin position="24"/>
        <end position="740"/>
    </location>
</feature>
<protein>
    <submittedName>
        <fullName evidence="16">TonB-dependent receptor</fullName>
    </submittedName>
</protein>
<dbReference type="GO" id="GO:0006826">
    <property type="term" value="P:iron ion transport"/>
    <property type="evidence" value="ECO:0007669"/>
    <property type="project" value="UniProtKB-KW"/>
</dbReference>
<dbReference type="InterPro" id="IPR000531">
    <property type="entry name" value="Beta-barrel_TonB"/>
</dbReference>
<keyword evidence="2 11" id="KW-0813">Transport</keyword>
<keyword evidence="5 11" id="KW-0812">Transmembrane</keyword>
<evidence type="ECO:0000256" key="7">
    <source>
        <dbReference type="ARBA" id="ARBA00023065"/>
    </source>
</evidence>
<feature type="domain" description="TonB-dependent receptor plug" evidence="15">
    <location>
        <begin position="47"/>
        <end position="153"/>
    </location>
</feature>
<evidence type="ECO:0000256" key="9">
    <source>
        <dbReference type="ARBA" id="ARBA00023136"/>
    </source>
</evidence>
<reference evidence="16 17" key="1">
    <citation type="journal article" date="2016" name="BMC Genomics">
        <title>Genomic analysis of the nitrate-respiring Sphingopyxis granuli (formerly Sphingomonas macrogoltabida) strain TFA.</title>
        <authorList>
            <person name="Garcia-Romero I."/>
            <person name="Perez-Pulido A.J."/>
            <person name="Gonzalez-Flores Y.E."/>
            <person name="Reyes-Ramirez F."/>
            <person name="Santero E."/>
            <person name="Floriano B."/>
        </authorList>
    </citation>
    <scope>NUCLEOTIDE SEQUENCE [LARGE SCALE GENOMIC DNA]</scope>
    <source>
        <strain evidence="16 17">TFA</strain>
    </source>
</reference>
<evidence type="ECO:0000256" key="1">
    <source>
        <dbReference type="ARBA" id="ARBA00004571"/>
    </source>
</evidence>
<evidence type="ECO:0000313" key="17">
    <source>
        <dbReference type="Proteomes" id="UP000058599"/>
    </source>
</evidence>
<keyword evidence="9 11" id="KW-0472">Membrane</keyword>
<dbReference type="RefSeq" id="WP_067184337.1">
    <property type="nucleotide sequence ID" value="NZ_CP012199.1"/>
</dbReference>
<gene>
    <name evidence="16" type="ORF">SGRAN_2624</name>
</gene>
<dbReference type="PANTHER" id="PTHR32552:SF81">
    <property type="entry name" value="TONB-DEPENDENT OUTER MEMBRANE RECEPTOR"/>
    <property type="match status" value="1"/>
</dbReference>
<evidence type="ECO:0000256" key="12">
    <source>
        <dbReference type="RuleBase" id="RU003357"/>
    </source>
</evidence>
<keyword evidence="10 11" id="KW-0998">Cell outer membrane</keyword>
<accession>A0AA86L3K5</accession>
<keyword evidence="13" id="KW-0732">Signal</keyword>
<dbReference type="GO" id="GO:0009279">
    <property type="term" value="C:cell outer membrane"/>
    <property type="evidence" value="ECO:0007669"/>
    <property type="project" value="UniProtKB-SubCell"/>
</dbReference>
<feature type="domain" description="TonB-dependent receptor-like beta-barrel" evidence="14">
    <location>
        <begin position="293"/>
        <end position="702"/>
    </location>
</feature>
<dbReference type="PROSITE" id="PS52016">
    <property type="entry name" value="TONB_DEPENDENT_REC_3"/>
    <property type="match status" value="1"/>
</dbReference>
<dbReference type="InterPro" id="IPR036942">
    <property type="entry name" value="Beta-barrel_TonB_sf"/>
</dbReference>
<evidence type="ECO:0000256" key="2">
    <source>
        <dbReference type="ARBA" id="ARBA00022448"/>
    </source>
</evidence>
<keyword evidence="7" id="KW-0406">Ion transport</keyword>
<evidence type="ECO:0000256" key="10">
    <source>
        <dbReference type="ARBA" id="ARBA00023237"/>
    </source>
</evidence>
<evidence type="ECO:0000256" key="4">
    <source>
        <dbReference type="ARBA" id="ARBA00022496"/>
    </source>
</evidence>
<dbReference type="Pfam" id="PF00593">
    <property type="entry name" value="TonB_dep_Rec_b-barrel"/>
    <property type="match status" value="1"/>
</dbReference>
<comment type="subcellular location">
    <subcellularLocation>
        <location evidence="1 11">Cell outer membrane</location>
        <topology evidence="1 11">Multi-pass membrane protein</topology>
    </subcellularLocation>
</comment>
<dbReference type="InterPro" id="IPR012910">
    <property type="entry name" value="Plug_dom"/>
</dbReference>
<evidence type="ECO:0000259" key="15">
    <source>
        <dbReference type="Pfam" id="PF07715"/>
    </source>
</evidence>
<dbReference type="Gene3D" id="2.40.170.20">
    <property type="entry name" value="TonB-dependent receptor, beta-barrel domain"/>
    <property type="match status" value="1"/>
</dbReference>
<evidence type="ECO:0000256" key="5">
    <source>
        <dbReference type="ARBA" id="ARBA00022692"/>
    </source>
</evidence>
<organism evidence="16 17">
    <name type="scientific">Sphingopyxis granuli</name>
    <dbReference type="NCBI Taxonomy" id="267128"/>
    <lineage>
        <taxon>Bacteria</taxon>
        <taxon>Pseudomonadati</taxon>
        <taxon>Pseudomonadota</taxon>
        <taxon>Alphaproteobacteria</taxon>
        <taxon>Sphingomonadales</taxon>
        <taxon>Sphingomonadaceae</taxon>
        <taxon>Sphingopyxis</taxon>
    </lineage>
</organism>
<sequence>MNRITLFRLMLLASLAVPTSAYAQADGASAARDSEIVVTATKREQTLLDVPLSVAAVSGEGMEAMGIRQFNDLQSSVPNLQIDQTNGNFVVSMRGLGSGGGNLAFEQSVGFFIDGVYSGRSRSMQTAMMDVARVEVVRGPQGALFGKNTNAGAISVISRAPTRQFEAQLRGRYEFENDGYGGGGFVSGPLTDSLSTRLSFQAGHEGGYMYNRVTRRDDNSNNNMGIRGQLLFEPAGGGGSILFKAEYAENNYKGGNLTYNGLGNCVFCDQIRAASAAVGGPPERPSFERAQSSAYPEFSRTNNLNLTVTAKLDLGGGFELSSISGYQRLRARTQNDIDISPIAFSDSIHTENSSQLSQEIRVAGAVGPVDLIVGGSYFYARSDILQEIYWNGADKVLTPPIGPLLQGTARLPFHQTSEALSPFAAIDWHLTDALTFSGSLRYNHESKQARVAGEMSVLAYPSYVFIRSRSEALWDYSAKLSYKFGPSAQVYVSYATGSKGGGYVSNDSRLGLTGRVEFEPERARSWEAGAKLRLLDNRLHLNMAAFTTDFTNLQVSSFTGSSFTTGNAAEARSRGIEGDAALRIGDMLTIGGSLAYLDAYYTDYPGAACTYDAPAGCTTMNLAGYRLTRAPKWKWNSYAEVRVPVASDWALTGRVAADYTGTSIYQDDRHPNNIMPGYTKLDARLALASEANDLEVALIGRNLTNKVSFSQSFGVPLVAGSWAVFVNPSRTIALEVTKGF</sequence>
<evidence type="ECO:0000259" key="14">
    <source>
        <dbReference type="Pfam" id="PF00593"/>
    </source>
</evidence>
<evidence type="ECO:0000256" key="6">
    <source>
        <dbReference type="ARBA" id="ARBA00023004"/>
    </source>
</evidence>
<dbReference type="SUPFAM" id="SSF56935">
    <property type="entry name" value="Porins"/>
    <property type="match status" value="1"/>
</dbReference>
<comment type="similarity">
    <text evidence="11 12">Belongs to the TonB-dependent receptor family.</text>
</comment>
<dbReference type="Pfam" id="PF07715">
    <property type="entry name" value="Plug"/>
    <property type="match status" value="1"/>
</dbReference>
<keyword evidence="6" id="KW-0408">Iron</keyword>
<keyword evidence="3 11" id="KW-1134">Transmembrane beta strand</keyword>
<name>A0AA86L3K5_9SPHN</name>
<keyword evidence="8 12" id="KW-0798">TonB box</keyword>
<keyword evidence="4" id="KW-0410">Iron transport</keyword>
<dbReference type="KEGG" id="sgi:SGRAN_2624"/>
<dbReference type="EMBL" id="CP012199">
    <property type="protein sequence ID" value="AMG74976.1"/>
    <property type="molecule type" value="Genomic_DNA"/>
</dbReference>
<evidence type="ECO:0000256" key="11">
    <source>
        <dbReference type="PROSITE-ProRule" id="PRU01360"/>
    </source>
</evidence>
<evidence type="ECO:0000256" key="3">
    <source>
        <dbReference type="ARBA" id="ARBA00022452"/>
    </source>
</evidence>
<dbReference type="PANTHER" id="PTHR32552">
    <property type="entry name" value="FERRICHROME IRON RECEPTOR-RELATED"/>
    <property type="match status" value="1"/>
</dbReference>
<dbReference type="InterPro" id="IPR039426">
    <property type="entry name" value="TonB-dep_rcpt-like"/>
</dbReference>
<keyword evidence="16" id="KW-0675">Receptor</keyword>
<evidence type="ECO:0000313" key="16">
    <source>
        <dbReference type="EMBL" id="AMG74976.1"/>
    </source>
</evidence>
<evidence type="ECO:0000256" key="13">
    <source>
        <dbReference type="SAM" id="SignalP"/>
    </source>
</evidence>
<dbReference type="AlphaFoldDB" id="A0AA86L3K5"/>